<name>A0A7R9VJJ2_9CHLO</name>
<evidence type="ECO:0000313" key="2">
    <source>
        <dbReference type="EMBL" id="CAD8297438.1"/>
    </source>
</evidence>
<accession>A0A7R9VJJ2</accession>
<protein>
    <submittedName>
        <fullName evidence="2">Uncharacterized protein</fullName>
    </submittedName>
</protein>
<feature type="region of interest" description="Disordered" evidence="1">
    <location>
        <begin position="129"/>
        <end position="192"/>
    </location>
</feature>
<feature type="compositionally biased region" description="Low complexity" evidence="1">
    <location>
        <begin position="155"/>
        <end position="164"/>
    </location>
</feature>
<evidence type="ECO:0000256" key="1">
    <source>
        <dbReference type="SAM" id="MobiDB-lite"/>
    </source>
</evidence>
<feature type="region of interest" description="Disordered" evidence="1">
    <location>
        <begin position="1"/>
        <end position="35"/>
    </location>
</feature>
<feature type="compositionally biased region" description="Low complexity" evidence="1">
    <location>
        <begin position="11"/>
        <end position="21"/>
    </location>
</feature>
<sequence length="192" mass="19419">MDAAQDVPKEGGAQPAAAGGNAEHEGEEIDESRRAARAVAAAAFGAVLARSDDGSQVRGSTPSPRPLASDASSLQGDPVLFANITLTPQKGGVHVANDTAPLADTKKASLGVATADAVDARVGELLGTQVAPPAEKQAPKPAARSVPRTPGLGASFKRSLSSSFRRLERSGSQLADSFRRASGCAAAPRADE</sequence>
<gene>
    <name evidence="2" type="ORF">CEUR00632_LOCUS14032</name>
</gene>
<dbReference type="EMBL" id="HBEC01030339">
    <property type="protein sequence ID" value="CAD8297438.1"/>
    <property type="molecule type" value="Transcribed_RNA"/>
</dbReference>
<dbReference type="AlphaFoldDB" id="A0A7R9VJJ2"/>
<reference evidence="2" key="1">
    <citation type="submission" date="2021-01" db="EMBL/GenBank/DDBJ databases">
        <authorList>
            <person name="Corre E."/>
            <person name="Pelletier E."/>
            <person name="Niang G."/>
            <person name="Scheremetjew M."/>
            <person name="Finn R."/>
            <person name="Kale V."/>
            <person name="Holt S."/>
            <person name="Cochrane G."/>
            <person name="Meng A."/>
            <person name="Brown T."/>
            <person name="Cohen L."/>
        </authorList>
    </citation>
    <scope>NUCLEOTIDE SEQUENCE</scope>
    <source>
        <strain evidence="2">CCMP219</strain>
    </source>
</reference>
<feature type="region of interest" description="Disordered" evidence="1">
    <location>
        <begin position="50"/>
        <end position="74"/>
    </location>
</feature>
<proteinExistence type="predicted"/>
<organism evidence="2">
    <name type="scientific">Chlamydomonas euryale</name>
    <dbReference type="NCBI Taxonomy" id="1486919"/>
    <lineage>
        <taxon>Eukaryota</taxon>
        <taxon>Viridiplantae</taxon>
        <taxon>Chlorophyta</taxon>
        <taxon>core chlorophytes</taxon>
        <taxon>Chlorophyceae</taxon>
        <taxon>CS clade</taxon>
        <taxon>Chlamydomonadales</taxon>
        <taxon>Chlamydomonadaceae</taxon>
        <taxon>Chlamydomonas</taxon>
    </lineage>
</organism>
<feature type="compositionally biased region" description="Low complexity" evidence="1">
    <location>
        <begin position="131"/>
        <end position="143"/>
    </location>
</feature>